<evidence type="ECO:0000256" key="1">
    <source>
        <dbReference type="ARBA" id="ARBA00001946"/>
    </source>
</evidence>
<evidence type="ECO:0000256" key="2">
    <source>
        <dbReference type="ARBA" id="ARBA00006220"/>
    </source>
</evidence>
<dbReference type="InterPro" id="IPR028343">
    <property type="entry name" value="FBPtase"/>
</dbReference>
<dbReference type="InterPro" id="IPR033391">
    <property type="entry name" value="FBPase_N"/>
</dbReference>
<dbReference type="PANTHER" id="PTHR10286">
    <property type="entry name" value="INORGANIC PYROPHOSPHATASE"/>
    <property type="match status" value="1"/>
</dbReference>
<keyword evidence="6" id="KW-0460">Magnesium</keyword>
<feature type="domain" description="Fructose-1-6-bisphosphatase class I N-terminal" evidence="9">
    <location>
        <begin position="332"/>
        <end position="504"/>
    </location>
</feature>
<dbReference type="PROSITE" id="PS00387">
    <property type="entry name" value="PPASE"/>
    <property type="match status" value="1"/>
</dbReference>
<keyword evidence="7" id="KW-0119">Carbohydrate metabolism</keyword>
<dbReference type="GO" id="GO:0005737">
    <property type="term" value="C:cytoplasm"/>
    <property type="evidence" value="ECO:0007669"/>
    <property type="project" value="InterPro"/>
</dbReference>
<evidence type="ECO:0000256" key="5">
    <source>
        <dbReference type="ARBA" id="ARBA00022801"/>
    </source>
</evidence>
<comment type="similarity">
    <text evidence="2">Belongs to the PPase family.</text>
</comment>
<dbReference type="Pfam" id="PF00316">
    <property type="entry name" value="FBPase"/>
    <property type="match status" value="1"/>
</dbReference>
<dbReference type="EMBL" id="JANCYU010000030">
    <property type="protein sequence ID" value="KAK4525451.1"/>
    <property type="molecule type" value="Genomic_DNA"/>
</dbReference>
<dbReference type="Proteomes" id="UP001300502">
    <property type="component" value="Unassembled WGS sequence"/>
</dbReference>
<gene>
    <name evidence="11" type="ORF">GAYE_SCF12G3359</name>
</gene>
<keyword evidence="8" id="KW-1133">Transmembrane helix</keyword>
<dbReference type="GO" id="GO:0006796">
    <property type="term" value="P:phosphate-containing compound metabolic process"/>
    <property type="evidence" value="ECO:0007669"/>
    <property type="project" value="InterPro"/>
</dbReference>
<dbReference type="Gene3D" id="3.90.80.10">
    <property type="entry name" value="Inorganic pyrophosphatase"/>
    <property type="match status" value="1"/>
</dbReference>
<dbReference type="GO" id="GO:0004427">
    <property type="term" value="F:inorganic diphosphate phosphatase activity"/>
    <property type="evidence" value="ECO:0007669"/>
    <property type="project" value="UniProtKB-EC"/>
</dbReference>
<dbReference type="PRINTS" id="PR00115">
    <property type="entry name" value="F16BPHPHTASE"/>
</dbReference>
<dbReference type="CDD" id="cd00412">
    <property type="entry name" value="pyrophosphatase"/>
    <property type="match status" value="1"/>
</dbReference>
<evidence type="ECO:0000259" key="10">
    <source>
        <dbReference type="Pfam" id="PF18913"/>
    </source>
</evidence>
<dbReference type="Gene3D" id="3.30.540.10">
    <property type="entry name" value="Fructose-1,6-Bisphosphatase, subunit A, domain 1"/>
    <property type="match status" value="1"/>
</dbReference>
<evidence type="ECO:0000256" key="4">
    <source>
        <dbReference type="ARBA" id="ARBA00022723"/>
    </source>
</evidence>
<dbReference type="Pfam" id="PF00719">
    <property type="entry name" value="Pyrophosphatase"/>
    <property type="match status" value="1"/>
</dbReference>
<comment type="caution">
    <text evidence="11">The sequence shown here is derived from an EMBL/GenBank/DDBJ whole genome shotgun (WGS) entry which is preliminary data.</text>
</comment>
<feature type="domain" description="Fructose-1-6-bisphosphatase class 1 C-terminal" evidence="10">
    <location>
        <begin position="509"/>
        <end position="631"/>
    </location>
</feature>
<dbReference type="InterPro" id="IPR044015">
    <property type="entry name" value="FBPase_C_dom"/>
</dbReference>
<dbReference type="SUPFAM" id="SSF50324">
    <property type="entry name" value="Inorganic pyrophosphatase"/>
    <property type="match status" value="1"/>
</dbReference>
<evidence type="ECO:0000256" key="3">
    <source>
        <dbReference type="ARBA" id="ARBA00012146"/>
    </source>
</evidence>
<dbReference type="Gene3D" id="3.40.190.80">
    <property type="match status" value="1"/>
</dbReference>
<dbReference type="GO" id="GO:0000287">
    <property type="term" value="F:magnesium ion binding"/>
    <property type="evidence" value="ECO:0007669"/>
    <property type="project" value="InterPro"/>
</dbReference>
<dbReference type="InterPro" id="IPR008162">
    <property type="entry name" value="Pyrophosphatase"/>
</dbReference>
<accession>A0AAV9IDV8</accession>
<feature type="transmembrane region" description="Helical" evidence="8">
    <location>
        <begin position="425"/>
        <end position="444"/>
    </location>
</feature>
<dbReference type="SUPFAM" id="SSF56655">
    <property type="entry name" value="Carbohydrate phosphatase"/>
    <property type="match status" value="1"/>
</dbReference>
<proteinExistence type="inferred from homology"/>
<keyword evidence="4" id="KW-0479">Metal-binding</keyword>
<dbReference type="GO" id="GO:0042132">
    <property type="term" value="F:fructose 1,6-bisphosphate 1-phosphatase activity"/>
    <property type="evidence" value="ECO:0007669"/>
    <property type="project" value="InterPro"/>
</dbReference>
<evidence type="ECO:0000256" key="6">
    <source>
        <dbReference type="ARBA" id="ARBA00022842"/>
    </source>
</evidence>
<sequence length="651" mass="72945">MQHETNEQVACYQTRKLLNPEDPDDVWYYFEKKGYGWINPLHDIPLYVDKQNGILNMIVEIPRWTNAKLELKSAEPLAPIVQDTKNGKRRYVHNVYPYKGYIWNYGCFPQTWEDPSQVHMETGALGDGDPLDVCEIGTSIAKVGEIKQVKVLGVLGMIDSGEMDWKVVAIDIHDRLANELNDVDDLYRMLPGLQHATFSWFRTYKIPDGKKENVFAFREEIQSRSYAMEIVEECHKSWKKLVTGRVTHPNHNCLNTTLDSSFSPYRCSVEEANTHIKAYEASMSDSTSYPKESKLTRNQSLAEISKGDGSNSCYPQHNIDENGNVATRQLLTIKRFCTQQQRQFPHGSNDLALLMSELGVAFKCIAAYAKDRPFMKLYDMQRYADFQIYSSLASSGLCCLIYSTFAKDFLPLDKDIAAGNYVVVYTPLCGVMGGSLGTIFSVYYRKSASGKEGDTSDLVQRSGFDQVAAGYCLYSSSIVFTFSIGFGVHIFGLDIVSGHFVVAHPHVHIPTSGPLYSVDTQVIPKAVDGVDTFLANMENDASRQFRFEDCTVANFHKVLCRGGIMMLPGPKKENLANFLGEAAPFAFLARQAGGRASVGRRPVLELSAWSLEMCVPLFIGSKEDVDEVERLVLGHPVVEKTVMGATVMYEI</sequence>
<comment type="similarity">
    <text evidence="7">Belongs to the FBPase class 1 family.</text>
</comment>
<keyword evidence="8" id="KW-0812">Transmembrane</keyword>
<comment type="cofactor">
    <cofactor evidence="1">
        <name>Mg(2+)</name>
        <dbReference type="ChEBI" id="CHEBI:18420"/>
    </cofactor>
</comment>
<feature type="transmembrane region" description="Helical" evidence="8">
    <location>
        <begin position="388"/>
        <end position="405"/>
    </location>
</feature>
<evidence type="ECO:0000256" key="8">
    <source>
        <dbReference type="SAM" id="Phobius"/>
    </source>
</evidence>
<protein>
    <recommendedName>
        <fullName evidence="3">inorganic diphosphatase</fullName>
        <ecNumber evidence="3">3.6.1.1</ecNumber>
    </recommendedName>
</protein>
<dbReference type="Pfam" id="PF18913">
    <property type="entry name" value="FBPase_C"/>
    <property type="match status" value="1"/>
</dbReference>
<dbReference type="InterPro" id="IPR036649">
    <property type="entry name" value="Pyrophosphatase_sf"/>
</dbReference>
<organism evidence="11 12">
    <name type="scientific">Galdieria yellowstonensis</name>
    <dbReference type="NCBI Taxonomy" id="3028027"/>
    <lineage>
        <taxon>Eukaryota</taxon>
        <taxon>Rhodophyta</taxon>
        <taxon>Bangiophyceae</taxon>
        <taxon>Galdieriales</taxon>
        <taxon>Galdieriaceae</taxon>
        <taxon>Galdieria</taxon>
    </lineage>
</organism>
<evidence type="ECO:0000313" key="12">
    <source>
        <dbReference type="Proteomes" id="UP001300502"/>
    </source>
</evidence>
<evidence type="ECO:0000259" key="9">
    <source>
        <dbReference type="Pfam" id="PF00316"/>
    </source>
</evidence>
<keyword evidence="5 7" id="KW-0378">Hydrolase</keyword>
<reference evidence="11 12" key="1">
    <citation type="submission" date="2022-07" db="EMBL/GenBank/DDBJ databases">
        <title>Genome-wide signatures of adaptation to extreme environments.</title>
        <authorList>
            <person name="Cho C.H."/>
            <person name="Yoon H.S."/>
        </authorList>
    </citation>
    <scope>NUCLEOTIDE SEQUENCE [LARGE SCALE GENOMIC DNA]</scope>
    <source>
        <strain evidence="11 12">108.79 E11</strain>
    </source>
</reference>
<dbReference type="AlphaFoldDB" id="A0AAV9IDV8"/>
<evidence type="ECO:0000256" key="7">
    <source>
        <dbReference type="RuleBase" id="RU000508"/>
    </source>
</evidence>
<dbReference type="EC" id="3.6.1.1" evidence="3"/>
<keyword evidence="12" id="KW-1185">Reference proteome</keyword>
<keyword evidence="8" id="KW-0472">Membrane</keyword>
<evidence type="ECO:0000313" key="11">
    <source>
        <dbReference type="EMBL" id="KAK4525451.1"/>
    </source>
</evidence>
<name>A0AAV9IDV8_9RHOD</name>